<feature type="compositionally biased region" description="Polar residues" evidence="1">
    <location>
        <begin position="27"/>
        <end position="37"/>
    </location>
</feature>
<dbReference type="GeneID" id="63823135"/>
<dbReference type="AlphaFoldDB" id="A0A165H4C9"/>
<dbReference type="RefSeq" id="XP_040768966.1">
    <property type="nucleotide sequence ID" value="XM_040906106.1"/>
</dbReference>
<gene>
    <name evidence="2" type="ORF">LAESUDRAFT_691832</name>
</gene>
<reference evidence="2 3" key="1">
    <citation type="journal article" date="2016" name="Mol. Biol. Evol.">
        <title>Comparative Genomics of Early-Diverging Mushroom-Forming Fungi Provides Insights into the Origins of Lignocellulose Decay Capabilities.</title>
        <authorList>
            <person name="Nagy L.G."/>
            <person name="Riley R."/>
            <person name="Tritt A."/>
            <person name="Adam C."/>
            <person name="Daum C."/>
            <person name="Floudas D."/>
            <person name="Sun H."/>
            <person name="Yadav J.S."/>
            <person name="Pangilinan J."/>
            <person name="Larsson K.H."/>
            <person name="Matsuura K."/>
            <person name="Barry K."/>
            <person name="Labutti K."/>
            <person name="Kuo R."/>
            <person name="Ohm R.A."/>
            <person name="Bhattacharya S.S."/>
            <person name="Shirouzu T."/>
            <person name="Yoshinaga Y."/>
            <person name="Martin F.M."/>
            <person name="Grigoriev I.V."/>
            <person name="Hibbett D.S."/>
        </authorList>
    </citation>
    <scope>NUCLEOTIDE SEQUENCE [LARGE SCALE GENOMIC DNA]</scope>
    <source>
        <strain evidence="2 3">93-53</strain>
    </source>
</reference>
<keyword evidence="3" id="KW-1185">Reference proteome</keyword>
<name>A0A165H4C9_9APHY</name>
<evidence type="ECO:0000313" key="2">
    <source>
        <dbReference type="EMBL" id="KZT11226.1"/>
    </source>
</evidence>
<dbReference type="InParanoid" id="A0A165H4C9"/>
<sequence length="167" mass="18198">MHKQVSEAPSSATVSSTSTAATAKPAQRQSGGAQQWTAPPGRRRRADSKSSVATFHQGGAESIFRLLPRESRPALQRMMHIEPSARCTLTDLLHGKGKSNDLLCGCHSHAKDGSWCEDHDHLPEDEDDGDAWLKSIVPCSKPGVKPNHTHIKVAVDEKSNGRKKPFF</sequence>
<dbReference type="OrthoDB" id="3267303at2759"/>
<protein>
    <submittedName>
        <fullName evidence="2">Uncharacterized protein</fullName>
    </submittedName>
</protein>
<evidence type="ECO:0000256" key="1">
    <source>
        <dbReference type="SAM" id="MobiDB-lite"/>
    </source>
</evidence>
<accession>A0A165H4C9</accession>
<evidence type="ECO:0000313" key="3">
    <source>
        <dbReference type="Proteomes" id="UP000076871"/>
    </source>
</evidence>
<feature type="region of interest" description="Disordered" evidence="1">
    <location>
        <begin position="1"/>
        <end position="53"/>
    </location>
</feature>
<feature type="compositionally biased region" description="Low complexity" evidence="1">
    <location>
        <begin position="1"/>
        <end position="26"/>
    </location>
</feature>
<dbReference type="EMBL" id="KV427607">
    <property type="protein sequence ID" value="KZT11226.1"/>
    <property type="molecule type" value="Genomic_DNA"/>
</dbReference>
<proteinExistence type="predicted"/>
<dbReference type="Proteomes" id="UP000076871">
    <property type="component" value="Unassembled WGS sequence"/>
</dbReference>
<organism evidence="2 3">
    <name type="scientific">Laetiporus sulphureus 93-53</name>
    <dbReference type="NCBI Taxonomy" id="1314785"/>
    <lineage>
        <taxon>Eukaryota</taxon>
        <taxon>Fungi</taxon>
        <taxon>Dikarya</taxon>
        <taxon>Basidiomycota</taxon>
        <taxon>Agaricomycotina</taxon>
        <taxon>Agaricomycetes</taxon>
        <taxon>Polyporales</taxon>
        <taxon>Laetiporus</taxon>
    </lineage>
</organism>